<sequence>MTAEAVTRHITRHITRHPTRHLTRHITIHLILQRLSSLVHTPHLSHIRFTHGFALNTHPKETLSEFLIRSTDTKPDPISAVFDRQSLAESLKRLLPHRSIPYLRCQSMLLTAYIASPDPLLLPPVDVACTTDQVRVILANKAMGTGIAVGKNNWLYMVPAVLVNETITVHVYKHMDGISLADLVDVIHKSPDRVQPPCRYYDKCNGCQLMHLKLETQLTIKQDLVSTSFQPILTRLELEGLSSLDRKLILPIVSSPESLGYRSSIKIHHEQVPAGETISNVGLIAKGRRFNVTDIEECVISNDTLNAGLAALRHTLKLVRNHGSTSSKSHSYPIRSTLTLPNHQPLSYFLPAFIKARNEAHLAALQPVVSNKKVNSLVPLASVERAKDILNSWTSTTLSAPLSLFTVVIENVVIQSHVCDNTQENMGITLLILQHIRSTIEHHLPACDRTWLIDLYAGSGLFGLLLSHMFKRVVGIEMVVRSSSMSAVNAIHNQIYNYRAFPGLVEDQFEPVVRKTDARQTVVFVNPPERGLSVHALDRIKSFGPRLLIMLHSKPSVQSKDIAYLLGHTGEKQSQSVRARHGSGSGRYNQTQRYSSRTLSSKPLFNLDRQWDAPLSTQRTCRLVSVTPFDHLPHTKEVMSLAVLVFE</sequence>
<accession>A0ABQ8FH08</accession>
<name>A0ABQ8FH08_9FUNG</name>
<dbReference type="PANTHER" id="PTHR11061">
    <property type="entry name" value="RNA M5U METHYLTRANSFERASE"/>
    <property type="match status" value="1"/>
</dbReference>
<feature type="binding site" evidence="4">
    <location>
        <position position="526"/>
    </location>
    <ligand>
        <name>S-adenosyl-L-methionine</name>
        <dbReference type="ChEBI" id="CHEBI:59789"/>
    </ligand>
</feature>
<dbReference type="PROSITE" id="PS51687">
    <property type="entry name" value="SAM_MT_RNA_M5U"/>
    <property type="match status" value="1"/>
</dbReference>
<feature type="binding site" evidence="4">
    <location>
        <position position="423"/>
    </location>
    <ligand>
        <name>S-adenosyl-L-methionine</name>
        <dbReference type="ChEBI" id="CHEBI:59789"/>
    </ligand>
</feature>
<dbReference type="InterPro" id="IPR029063">
    <property type="entry name" value="SAM-dependent_MTases_sf"/>
</dbReference>
<comment type="similarity">
    <text evidence="4">Belongs to the class I-like SAM-binding methyltransferase superfamily. RNA M5U methyltransferase family.</text>
</comment>
<evidence type="ECO:0000256" key="3">
    <source>
        <dbReference type="ARBA" id="ARBA00022691"/>
    </source>
</evidence>
<protein>
    <recommendedName>
        <fullName evidence="8">TRAM domain-containing protein</fullName>
    </recommendedName>
</protein>
<dbReference type="Proteomes" id="UP001648503">
    <property type="component" value="Unassembled WGS sequence"/>
</dbReference>
<comment type="caution">
    <text evidence="6">The sequence shown here is derived from an EMBL/GenBank/DDBJ whole genome shotgun (WGS) entry which is preliminary data.</text>
</comment>
<organism evidence="6 7">
    <name type="scientific">Batrachochytrium salamandrivorans</name>
    <dbReference type="NCBI Taxonomy" id="1357716"/>
    <lineage>
        <taxon>Eukaryota</taxon>
        <taxon>Fungi</taxon>
        <taxon>Fungi incertae sedis</taxon>
        <taxon>Chytridiomycota</taxon>
        <taxon>Chytridiomycota incertae sedis</taxon>
        <taxon>Chytridiomycetes</taxon>
        <taxon>Rhizophydiales</taxon>
        <taxon>Rhizophydiales incertae sedis</taxon>
        <taxon>Batrachochytrium</taxon>
    </lineage>
</organism>
<dbReference type="PANTHER" id="PTHR11061:SF30">
    <property type="entry name" value="TRNA (URACIL(54)-C(5))-METHYLTRANSFERASE"/>
    <property type="match status" value="1"/>
</dbReference>
<feature type="binding site" evidence="4">
    <location>
        <position position="477"/>
    </location>
    <ligand>
        <name>S-adenosyl-L-methionine</name>
        <dbReference type="ChEBI" id="CHEBI:59789"/>
    </ligand>
</feature>
<reference evidence="6 7" key="1">
    <citation type="submission" date="2021-02" db="EMBL/GenBank/DDBJ databases">
        <title>Variation within the Batrachochytrium salamandrivorans European outbreak.</title>
        <authorList>
            <person name="Kelly M."/>
            <person name="Pasmans F."/>
            <person name="Shea T.P."/>
            <person name="Munoz J.F."/>
            <person name="Carranza S."/>
            <person name="Cuomo C.A."/>
            <person name="Martel A."/>
        </authorList>
    </citation>
    <scope>NUCLEOTIDE SEQUENCE [LARGE SCALE GENOMIC DNA]</scope>
    <source>
        <strain evidence="6 7">AMFP18/2</strain>
    </source>
</reference>
<dbReference type="SUPFAM" id="SSF53335">
    <property type="entry name" value="S-adenosyl-L-methionine-dependent methyltransferases"/>
    <property type="match status" value="1"/>
</dbReference>
<gene>
    <name evidence="6" type="ORF">BASA50_004027</name>
</gene>
<dbReference type="Gene3D" id="3.40.50.150">
    <property type="entry name" value="Vaccinia Virus protein VP39"/>
    <property type="match status" value="2"/>
</dbReference>
<evidence type="ECO:0000256" key="1">
    <source>
        <dbReference type="ARBA" id="ARBA00022603"/>
    </source>
</evidence>
<feature type="compositionally biased region" description="Polar residues" evidence="5">
    <location>
        <begin position="586"/>
        <end position="599"/>
    </location>
</feature>
<dbReference type="EMBL" id="JAFCIX010000116">
    <property type="protein sequence ID" value="KAH6598145.1"/>
    <property type="molecule type" value="Genomic_DNA"/>
</dbReference>
<evidence type="ECO:0000256" key="2">
    <source>
        <dbReference type="ARBA" id="ARBA00022679"/>
    </source>
</evidence>
<feature type="binding site" evidence="4">
    <location>
        <position position="456"/>
    </location>
    <ligand>
        <name>S-adenosyl-L-methionine</name>
        <dbReference type="ChEBI" id="CHEBI:59789"/>
    </ligand>
</feature>
<feature type="region of interest" description="Disordered" evidence="5">
    <location>
        <begin position="573"/>
        <end position="599"/>
    </location>
</feature>
<evidence type="ECO:0000256" key="5">
    <source>
        <dbReference type="SAM" id="MobiDB-lite"/>
    </source>
</evidence>
<dbReference type="InterPro" id="IPR012340">
    <property type="entry name" value="NA-bd_OB-fold"/>
</dbReference>
<dbReference type="InterPro" id="IPR010280">
    <property type="entry name" value="U5_MeTrfase_fam"/>
</dbReference>
<comment type="caution">
    <text evidence="4">Lacks conserved residue(s) required for the propagation of feature annotation.</text>
</comment>
<keyword evidence="1 4" id="KW-0489">Methyltransferase</keyword>
<keyword evidence="7" id="KW-1185">Reference proteome</keyword>
<evidence type="ECO:0000313" key="7">
    <source>
        <dbReference type="Proteomes" id="UP001648503"/>
    </source>
</evidence>
<proteinExistence type="inferred from homology"/>
<evidence type="ECO:0008006" key="8">
    <source>
        <dbReference type="Google" id="ProtNLM"/>
    </source>
</evidence>
<keyword evidence="3 4" id="KW-0949">S-adenosyl-L-methionine</keyword>
<evidence type="ECO:0000256" key="4">
    <source>
        <dbReference type="PROSITE-ProRule" id="PRU01024"/>
    </source>
</evidence>
<evidence type="ECO:0000313" key="6">
    <source>
        <dbReference type="EMBL" id="KAH6598145.1"/>
    </source>
</evidence>
<keyword evidence="2 4" id="KW-0808">Transferase</keyword>
<dbReference type="Gene3D" id="2.40.50.140">
    <property type="entry name" value="Nucleic acid-binding proteins"/>
    <property type="match status" value="1"/>
</dbReference>